<protein>
    <submittedName>
        <fullName evidence="1">Uncharacterized protein</fullName>
    </submittedName>
</protein>
<dbReference type="Proteomes" id="UP001501705">
    <property type="component" value="Unassembled WGS sequence"/>
</dbReference>
<evidence type="ECO:0000313" key="2">
    <source>
        <dbReference type="Proteomes" id="UP001501705"/>
    </source>
</evidence>
<organism evidence="1 2">
    <name type="scientific">Kribbella hippodromi</name>
    <dbReference type="NCBI Taxonomy" id="434347"/>
    <lineage>
        <taxon>Bacteria</taxon>
        <taxon>Bacillati</taxon>
        <taxon>Actinomycetota</taxon>
        <taxon>Actinomycetes</taxon>
        <taxon>Propionibacteriales</taxon>
        <taxon>Kribbellaceae</taxon>
        <taxon>Kribbella</taxon>
    </lineage>
</organism>
<gene>
    <name evidence="1" type="ORF">GCM10009804_25950</name>
</gene>
<accession>A0ABN2D3U4</accession>
<keyword evidence="2" id="KW-1185">Reference proteome</keyword>
<reference evidence="1 2" key="1">
    <citation type="journal article" date="2019" name="Int. J. Syst. Evol. Microbiol.">
        <title>The Global Catalogue of Microorganisms (GCM) 10K type strain sequencing project: providing services to taxonomists for standard genome sequencing and annotation.</title>
        <authorList>
            <consortium name="The Broad Institute Genomics Platform"/>
            <consortium name="The Broad Institute Genome Sequencing Center for Infectious Disease"/>
            <person name="Wu L."/>
            <person name="Ma J."/>
        </authorList>
    </citation>
    <scope>NUCLEOTIDE SEQUENCE [LARGE SCALE GENOMIC DNA]</scope>
    <source>
        <strain evidence="1 2">JCM 15572</strain>
    </source>
</reference>
<dbReference type="EMBL" id="BAAAPH010000007">
    <property type="protein sequence ID" value="GAA1568305.1"/>
    <property type="molecule type" value="Genomic_DNA"/>
</dbReference>
<comment type="caution">
    <text evidence="1">The sequence shown here is derived from an EMBL/GenBank/DDBJ whole genome shotgun (WGS) entry which is preliminary data.</text>
</comment>
<sequence>MASDLTWGAAWVLPAAARIGLYAHGEFTGANPPPVATFDYLKFYESK</sequence>
<proteinExistence type="predicted"/>
<name>A0ABN2D3U4_9ACTN</name>
<evidence type="ECO:0000313" key="1">
    <source>
        <dbReference type="EMBL" id="GAA1568305.1"/>
    </source>
</evidence>